<feature type="binding site" evidence="5">
    <location>
        <position position="927"/>
    </location>
    <ligand>
        <name>NADP(+)</name>
        <dbReference type="ChEBI" id="CHEBI:58349"/>
    </ligand>
</feature>
<evidence type="ECO:0000256" key="4">
    <source>
        <dbReference type="ARBA" id="ARBA00022840"/>
    </source>
</evidence>
<feature type="binding site" evidence="5">
    <location>
        <begin position="887"/>
        <end position="889"/>
    </location>
    <ligand>
        <name>NADP(+)</name>
        <dbReference type="ChEBI" id="CHEBI:58349"/>
    </ligand>
</feature>
<keyword evidence="2 5" id="KW-0597">Phosphoprotein</keyword>
<feature type="binding site" evidence="5">
    <location>
        <position position="821"/>
    </location>
    <ligand>
        <name>NADP(+)</name>
        <dbReference type="ChEBI" id="CHEBI:58349"/>
    </ligand>
</feature>
<dbReference type="InterPro" id="IPR020845">
    <property type="entry name" value="AMP-binding_CS"/>
</dbReference>
<dbReference type="NCBIfam" id="TIGR01746">
    <property type="entry name" value="Thioester-redct"/>
    <property type="match status" value="1"/>
</dbReference>
<dbReference type="EMBL" id="BAAANN010000005">
    <property type="protein sequence ID" value="GAA1948013.1"/>
    <property type="molecule type" value="Genomic_DNA"/>
</dbReference>
<feature type="binding site" evidence="5">
    <location>
        <position position="831"/>
    </location>
    <ligand>
        <name>NADP(+)</name>
        <dbReference type="ChEBI" id="CHEBI:58349"/>
    </ligand>
</feature>
<feature type="binding site" evidence="5">
    <location>
        <position position="311"/>
    </location>
    <ligand>
        <name>AMP</name>
        <dbReference type="ChEBI" id="CHEBI:456215"/>
    </ligand>
</feature>
<feature type="region of interest" description="Disordered" evidence="6">
    <location>
        <begin position="1"/>
        <end position="25"/>
    </location>
</feature>
<evidence type="ECO:0000256" key="5">
    <source>
        <dbReference type="HAMAP-Rule" id="MF_02247"/>
    </source>
</evidence>
<dbReference type="InterPro" id="IPR010080">
    <property type="entry name" value="Thioester_reductase-like_dom"/>
</dbReference>
<dbReference type="PROSITE" id="PS50075">
    <property type="entry name" value="CARRIER"/>
    <property type="match status" value="1"/>
</dbReference>
<feature type="binding site" evidence="5">
    <location>
        <position position="400"/>
    </location>
    <ligand>
        <name>AMP</name>
        <dbReference type="ChEBI" id="CHEBI:456215"/>
    </ligand>
</feature>
<comment type="catalytic activity">
    <reaction evidence="5">
        <text>a carboxylate + ATP + NADPH + H(+) = an aldehyde + AMP + diphosphate + NADP(+)</text>
        <dbReference type="Rhea" id="RHEA:50916"/>
        <dbReference type="ChEBI" id="CHEBI:15378"/>
        <dbReference type="ChEBI" id="CHEBI:17478"/>
        <dbReference type="ChEBI" id="CHEBI:29067"/>
        <dbReference type="ChEBI" id="CHEBI:30616"/>
        <dbReference type="ChEBI" id="CHEBI:33019"/>
        <dbReference type="ChEBI" id="CHEBI:57783"/>
        <dbReference type="ChEBI" id="CHEBI:58349"/>
        <dbReference type="ChEBI" id="CHEBI:456215"/>
    </reaction>
</comment>
<keyword evidence="9" id="KW-1185">Reference proteome</keyword>
<dbReference type="PANTHER" id="PTHR43272">
    <property type="entry name" value="LONG-CHAIN-FATTY-ACID--COA LIGASE"/>
    <property type="match status" value="1"/>
</dbReference>
<dbReference type="InterPro" id="IPR020806">
    <property type="entry name" value="PKS_PP-bd"/>
</dbReference>
<sequence>MATGSRPEYGEKTVAGEIPENREQRRVDELAERDAQIRAAKPLASVKAVVEAQNGGLARMVATVMDAYADRPALGERVREPVVDPATGRTSLRLAPEFGTITYRELWARAGAVAGTWHHDPGYALEAGEFVGILGFTSVDYLTLDLACVHLGAVSVPLQSSASAGQLKPIVAETEPRILASSVELLDTAVEIALVSTSLRRLVVFDHHDEVDDEREKVESARRRLAEAGSSVAVDSLADVVERGRALPQAPLFAPAEDEDPLTLLIYTSGSTGTPKGAMYTERLVRKVWGGLWPGISEMPVIGFNYMPMSHLAGRLSLLNGLTRGGTGYFAATSDLSTFFDDIALIRPTELSLVPRVCDMLFQRYAGELDRRGAAAGAEVKADLRNEFLGGRVVRATCGTAPLSAEMTAFVESCLDVELHDGYGSTEAGGVVLDTHVVRPPVLDYKLVDVPELGYFRTDSPHPRGELLVKTENIIPGYYRRPEVTAEIFDSDGYYRTGDIMAEIGTDRLVYVDRRKNVLKLSQGEFVAVSHLEAVFAASPVIRQIFVYGSSERSFLLAVVVPTPEAIERAGGDEDALKRSVGESVQRIAKDAELNSYEIPRDFLLETNPFTTEDGLLSDAKKLLRPRLKDRYGERLESLYQELAAGQADELRALRRAGRDRPVLETVGRAARAVLGCSTADLGPGVHFTELGGDSLSALSFSNLLREIFEVDVPVGVLISPANDLRRVAEHIAAARDSGAARPTFASVHGEGATEVTAGDLTLDKFIDAGTLAAAKAIPHASGEARTVLLTGANGYLGRFLCLEWLERLAPVGGKVICVVRGSDAVAARKRLDEVFDSGDAELSRHFRSLAENGLEVLAGDIGEPNLGLDERIWDRLAAEVDLIVHPAALVNHVLPYDQLFGPNVVGTAELVRLAITGRVKPFTYLSTVAVGSGQGSPSSLDEDADIRSASPARRIDESYANGYATSKWAGEVLLREAHDLCGLPVAAFRSDMILAHSRYAGQLNVPDMFTRLLLSLVATGIAPRSFYRTDEHGERLRAHYDGLPADFTAAAVATLGESTVDGYRTFNVLNPHDDGVSLDVFVDWLTEAGHPIQRIDDYDDWFARFETAIRALPERQRRHSLLPLLHAFRQPDEPVRGSVIPAERFRAATRDAGIGPDKDIPHLSARLIGKYVDDLRGLGLL</sequence>
<dbReference type="PANTHER" id="PTHR43272:SF33">
    <property type="entry name" value="AMP-BINDING DOMAIN-CONTAINING PROTEIN-RELATED"/>
    <property type="match status" value="1"/>
</dbReference>
<feature type="binding site" evidence="5">
    <location>
        <position position="426"/>
    </location>
    <ligand>
        <name>AMP</name>
        <dbReference type="ChEBI" id="CHEBI:456215"/>
    </ligand>
</feature>
<comment type="similarity">
    <text evidence="5">Belongs to the ATP-dependent AMP-binding enzyme family. Carboxylic acid reductase subfamily.</text>
</comment>
<evidence type="ECO:0000313" key="8">
    <source>
        <dbReference type="EMBL" id="GAA1948013.1"/>
    </source>
</evidence>
<feature type="binding site" evidence="5">
    <location>
        <begin position="421"/>
        <end position="422"/>
    </location>
    <ligand>
        <name>AMP</name>
        <dbReference type="ChEBI" id="CHEBI:456215"/>
    </ligand>
</feature>
<feature type="binding site" evidence="5">
    <location>
        <position position="968"/>
    </location>
    <ligand>
        <name>NADP(+)</name>
        <dbReference type="ChEBI" id="CHEBI:58349"/>
    </ligand>
</feature>
<comment type="caution">
    <text evidence="8">The sequence shown here is derived from an EMBL/GenBank/DDBJ whole genome shotgun (WGS) entry which is preliminary data.</text>
</comment>
<keyword evidence="5" id="KW-0560">Oxidoreductase</keyword>
<feature type="binding site" evidence="5">
    <location>
        <begin position="511"/>
        <end position="514"/>
    </location>
    <ligand>
        <name>AMP</name>
        <dbReference type="ChEBI" id="CHEBI:456215"/>
    </ligand>
</feature>
<organism evidence="8 9">
    <name type="scientific">Amycolatopsis minnesotensis</name>
    <dbReference type="NCBI Taxonomy" id="337894"/>
    <lineage>
        <taxon>Bacteria</taxon>
        <taxon>Bacillati</taxon>
        <taxon>Actinomycetota</taxon>
        <taxon>Actinomycetes</taxon>
        <taxon>Pseudonocardiales</taxon>
        <taxon>Pseudonocardiaceae</taxon>
        <taxon>Amycolatopsis</taxon>
    </lineage>
</organism>
<feature type="binding site" evidence="5">
    <location>
        <position position="520"/>
    </location>
    <ligand>
        <name>AMP</name>
        <dbReference type="ChEBI" id="CHEBI:456215"/>
    </ligand>
</feature>
<evidence type="ECO:0000256" key="1">
    <source>
        <dbReference type="ARBA" id="ARBA00022450"/>
    </source>
</evidence>
<dbReference type="InterPro" id="IPR036736">
    <property type="entry name" value="ACP-like_sf"/>
</dbReference>
<dbReference type="Gene3D" id="3.40.50.12780">
    <property type="entry name" value="N-terminal domain of ligase-like"/>
    <property type="match status" value="1"/>
</dbReference>
<dbReference type="EC" id="1.2.1.-" evidence="5"/>
<feature type="modified residue" description="O-(pantetheine 4'-phosphoryl)serine" evidence="5">
    <location>
        <position position="695"/>
    </location>
</feature>
<comment type="domain">
    <text evidence="5">The N-terminal domain likely catalyzes substrate activation by formation of an initial acyl-AMP intermediate, the central region contains the phosphopantetheine attachment site, and the C-terminal domain catalyzes the reduction by NADPH of the intermediate thioester formed from the attack of the phosphopantetheine thiol at the carbonyl carbon of acyl-AMP.</text>
</comment>
<name>A0ABN2Q9Z6_9PSEU</name>
<dbReference type="PROSITE" id="PS00455">
    <property type="entry name" value="AMP_BINDING"/>
    <property type="match status" value="1"/>
</dbReference>
<feature type="binding site" evidence="5">
    <location>
        <begin position="794"/>
        <end position="797"/>
    </location>
    <ligand>
        <name>NADP(+)</name>
        <dbReference type="ChEBI" id="CHEBI:58349"/>
    </ligand>
</feature>
<keyword evidence="1 5" id="KW-0596">Phosphopantetheine</keyword>
<dbReference type="SUPFAM" id="SSF47336">
    <property type="entry name" value="ACP-like"/>
    <property type="match status" value="1"/>
</dbReference>
<dbReference type="InterPro" id="IPR046407">
    <property type="entry name" value="CAR"/>
</dbReference>
<protein>
    <recommendedName>
        <fullName evidence="5">Carboxylic acid reductase</fullName>
        <shortName evidence="5">CAR</shortName>
        <ecNumber evidence="5">1.2.1.-</ecNumber>
    </recommendedName>
    <alternativeName>
        <fullName evidence="5">ATP/NADPH-dependent carboxylic acid reductase</fullName>
    </alternativeName>
</protein>
<comment type="caution">
    <text evidence="5">Lacks conserved residue(s) required for the propagation of feature annotation.</text>
</comment>
<dbReference type="NCBIfam" id="NF041592">
    <property type="entry name" value="carboxyl_red"/>
    <property type="match status" value="1"/>
</dbReference>
<dbReference type="Gene3D" id="3.40.50.720">
    <property type="entry name" value="NAD(P)-binding Rossmann-like Domain"/>
    <property type="match status" value="1"/>
</dbReference>
<feature type="binding site" evidence="5">
    <location>
        <position position="622"/>
    </location>
    <ligand>
        <name>AMP</name>
        <dbReference type="ChEBI" id="CHEBI:456215"/>
    </ligand>
</feature>
<dbReference type="InterPro" id="IPR042099">
    <property type="entry name" value="ANL_N_sf"/>
</dbReference>
<dbReference type="Gene3D" id="1.10.1200.10">
    <property type="entry name" value="ACP-like"/>
    <property type="match status" value="1"/>
</dbReference>
<dbReference type="HAMAP" id="MF_02247">
    <property type="entry name" value="Carbox_acid_reduct"/>
    <property type="match status" value="1"/>
</dbReference>
<dbReference type="CDD" id="cd05235">
    <property type="entry name" value="SDR_e1"/>
    <property type="match status" value="1"/>
</dbReference>
<dbReference type="SMART" id="SM00823">
    <property type="entry name" value="PKS_PP"/>
    <property type="match status" value="1"/>
</dbReference>
<accession>A0ABN2Q9Z6</accession>
<evidence type="ECO:0000256" key="2">
    <source>
        <dbReference type="ARBA" id="ARBA00022553"/>
    </source>
</evidence>
<feature type="domain" description="Carrier" evidence="7">
    <location>
        <begin position="661"/>
        <end position="736"/>
    </location>
</feature>
<evidence type="ECO:0000256" key="3">
    <source>
        <dbReference type="ARBA" id="ARBA00022741"/>
    </source>
</evidence>
<feature type="binding site" evidence="5">
    <location>
        <position position="991"/>
    </location>
    <ligand>
        <name>NADP(+)</name>
        <dbReference type="ChEBI" id="CHEBI:58349"/>
    </ligand>
</feature>
<dbReference type="Pfam" id="PF07993">
    <property type="entry name" value="NAD_binding_4"/>
    <property type="match status" value="1"/>
</dbReference>
<evidence type="ECO:0000313" key="9">
    <source>
        <dbReference type="Proteomes" id="UP001501116"/>
    </source>
</evidence>
<feature type="binding site" evidence="5">
    <location>
        <position position="964"/>
    </location>
    <ligand>
        <name>NADP(+)</name>
        <dbReference type="ChEBI" id="CHEBI:58349"/>
    </ligand>
</feature>
<keyword evidence="4 5" id="KW-0067">ATP-binding</keyword>
<proteinExistence type="inferred from homology"/>
<dbReference type="InterPro" id="IPR000873">
    <property type="entry name" value="AMP-dep_synth/lig_dom"/>
</dbReference>
<dbReference type="SUPFAM" id="SSF56801">
    <property type="entry name" value="Acetyl-CoA synthetase-like"/>
    <property type="match status" value="1"/>
</dbReference>
<comment type="cofactor">
    <cofactor evidence="5">
        <name>pantetheine 4'-phosphate</name>
        <dbReference type="ChEBI" id="CHEBI:47942"/>
    </cofactor>
    <text evidence="5">Binds 1 phosphopantetheine covalently.</text>
</comment>
<dbReference type="Pfam" id="PF00550">
    <property type="entry name" value="PP-binding"/>
    <property type="match status" value="1"/>
</dbReference>
<comment type="function">
    <text evidence="5">Catalyzes the ATP- and NADPH-dependent reduction of carboxylic acids to the corresponding aldehydes.</text>
</comment>
<dbReference type="Pfam" id="PF00501">
    <property type="entry name" value="AMP-binding"/>
    <property type="match status" value="1"/>
</dbReference>
<dbReference type="InterPro" id="IPR013120">
    <property type="entry name" value="FAR_NAD-bd"/>
</dbReference>
<evidence type="ECO:0000256" key="6">
    <source>
        <dbReference type="SAM" id="MobiDB-lite"/>
    </source>
</evidence>
<feature type="binding site" evidence="5">
    <location>
        <position position="499"/>
    </location>
    <ligand>
        <name>AMP</name>
        <dbReference type="ChEBI" id="CHEBI:456215"/>
    </ligand>
</feature>
<keyword evidence="3 5" id="KW-0547">Nucleotide-binding</keyword>
<dbReference type="InterPro" id="IPR036291">
    <property type="entry name" value="NAD(P)-bd_dom_sf"/>
</dbReference>
<dbReference type="CDD" id="cd17632">
    <property type="entry name" value="AFD_CAR-like"/>
    <property type="match status" value="1"/>
</dbReference>
<evidence type="ECO:0000259" key="7">
    <source>
        <dbReference type="PROSITE" id="PS50075"/>
    </source>
</evidence>
<reference evidence="8 9" key="1">
    <citation type="journal article" date="2019" name="Int. J. Syst. Evol. Microbiol.">
        <title>The Global Catalogue of Microorganisms (GCM) 10K type strain sequencing project: providing services to taxonomists for standard genome sequencing and annotation.</title>
        <authorList>
            <consortium name="The Broad Institute Genomics Platform"/>
            <consortium name="The Broad Institute Genome Sequencing Center for Infectious Disease"/>
            <person name="Wu L."/>
            <person name="Ma J."/>
        </authorList>
    </citation>
    <scope>NUCLEOTIDE SEQUENCE [LARGE SCALE GENOMIC DNA]</scope>
    <source>
        <strain evidence="8 9">JCM 14545</strain>
    </source>
</reference>
<keyword evidence="5" id="KW-0521">NADP</keyword>
<dbReference type="SUPFAM" id="SSF51735">
    <property type="entry name" value="NAD(P)-binding Rossmann-fold domains"/>
    <property type="match status" value="1"/>
</dbReference>
<dbReference type="Proteomes" id="UP001501116">
    <property type="component" value="Unassembled WGS sequence"/>
</dbReference>
<gene>
    <name evidence="5" type="primary">car</name>
    <name evidence="8" type="ORF">GCM10009754_15330</name>
</gene>
<dbReference type="InterPro" id="IPR009081">
    <property type="entry name" value="PP-bd_ACP"/>
</dbReference>